<keyword evidence="3 5" id="KW-0808">Transferase</keyword>
<keyword evidence="6" id="KW-1185">Reference proteome</keyword>
<evidence type="ECO:0000313" key="5">
    <source>
        <dbReference type="EMBL" id="SFL39231.1"/>
    </source>
</evidence>
<evidence type="ECO:0000313" key="6">
    <source>
        <dbReference type="Proteomes" id="UP000199144"/>
    </source>
</evidence>
<dbReference type="InterPro" id="IPR038601">
    <property type="entry name" value="MttB-like_sf"/>
</dbReference>
<dbReference type="GO" id="GO:0032259">
    <property type="term" value="P:methylation"/>
    <property type="evidence" value="ECO:0007669"/>
    <property type="project" value="UniProtKB-KW"/>
</dbReference>
<dbReference type="InterPro" id="IPR010426">
    <property type="entry name" value="MTTB_MeTrfase"/>
</dbReference>
<keyword evidence="2 5" id="KW-0489">Methyltransferase</keyword>
<reference evidence="5 6" key="1">
    <citation type="submission" date="2016-10" db="EMBL/GenBank/DDBJ databases">
        <authorList>
            <person name="de Groot N.N."/>
        </authorList>
    </citation>
    <scope>NUCLEOTIDE SEQUENCE [LARGE SCALE GENOMIC DNA]</scope>
    <source>
        <strain evidence="5 6">DSM 15283</strain>
    </source>
</reference>
<dbReference type="STRING" id="254406.SAMN04488042_10119"/>
<comment type="similarity">
    <text evidence="1">Belongs to the trimethylamine methyltransferase family.</text>
</comment>
<dbReference type="RefSeq" id="WP_093089931.1">
    <property type="nucleotide sequence ID" value="NZ_FOTQ01000001.1"/>
</dbReference>
<evidence type="ECO:0000256" key="4">
    <source>
        <dbReference type="SAM" id="MobiDB-lite"/>
    </source>
</evidence>
<dbReference type="Pfam" id="PF06253">
    <property type="entry name" value="MTTB"/>
    <property type="match status" value="1"/>
</dbReference>
<gene>
    <name evidence="5" type="ORF">SAMN04488042_10119</name>
</gene>
<dbReference type="GO" id="GO:0008168">
    <property type="term" value="F:methyltransferase activity"/>
    <property type="evidence" value="ECO:0007669"/>
    <property type="project" value="UniProtKB-KW"/>
</dbReference>
<sequence length="522" mass="55895">MEQNTAPRKRRGRKNPPVSRASADAFSLDHIIAPRAGFGFLDATRIDTLKQRVLTLLEDYGMMIVHPAAQDALRKAGATEGSEAGRFRLPRALVHEALAATPKTCTLAGKTRDRDMQVPRPDKGFILRTGTGGHGYVDPRDASYRNMDLTAAGEIAAVADTLDQVGFIAHPFVHGVPEVTADIHSYARITSHTNKHVWMQPYQKENVDYLLKIAAIAAGGEDQLRAHPSTSTITCSFSPLEFKHMDTEVIIACGKYGVPVHACSLPSAGGTAPLSPAALSLMAVAEIVGMVTMAHVLSPGLPVIATPLMFALDMRTGSALQSSVEALQAASLSIQICKSYGLMAHTYGSGSDTPDADHQSMAERALLMQTVALSGADILGGIGQLECATVFSPVQAVLDNEIGAMMRRFIRTPDISDDALNFDEMMRVAQGGHFLDSNHTVAGCRDQLTPRVFQRMGRDDYEASGRRTAFDEARDHALAAIKAQPEGGVLSEDQRREIAALASAADKHIVEVYSGAGAVDTI</sequence>
<evidence type="ECO:0000256" key="1">
    <source>
        <dbReference type="ARBA" id="ARBA00007137"/>
    </source>
</evidence>
<dbReference type="OrthoDB" id="5713681at2"/>
<dbReference type="EMBL" id="FOTQ01000001">
    <property type="protein sequence ID" value="SFL39231.1"/>
    <property type="molecule type" value="Genomic_DNA"/>
</dbReference>
<dbReference type="AlphaFoldDB" id="A0A1I4HCR7"/>
<dbReference type="Proteomes" id="UP000199144">
    <property type="component" value="Unassembled WGS sequence"/>
</dbReference>
<organism evidence="5 6">
    <name type="scientific">Shimia aestuarii</name>
    <dbReference type="NCBI Taxonomy" id="254406"/>
    <lineage>
        <taxon>Bacteria</taxon>
        <taxon>Pseudomonadati</taxon>
        <taxon>Pseudomonadota</taxon>
        <taxon>Alphaproteobacteria</taxon>
        <taxon>Rhodobacterales</taxon>
        <taxon>Roseobacteraceae</taxon>
    </lineage>
</organism>
<dbReference type="GO" id="GO:0015948">
    <property type="term" value="P:methanogenesis"/>
    <property type="evidence" value="ECO:0007669"/>
    <property type="project" value="InterPro"/>
</dbReference>
<feature type="region of interest" description="Disordered" evidence="4">
    <location>
        <begin position="1"/>
        <end position="21"/>
    </location>
</feature>
<evidence type="ECO:0000256" key="2">
    <source>
        <dbReference type="ARBA" id="ARBA00022603"/>
    </source>
</evidence>
<name>A0A1I4HCR7_9RHOB</name>
<protein>
    <submittedName>
        <fullName evidence="5">Trimethylamine:corrinoid methyltransferase</fullName>
    </submittedName>
</protein>
<evidence type="ECO:0000256" key="3">
    <source>
        <dbReference type="ARBA" id="ARBA00022679"/>
    </source>
</evidence>
<accession>A0A1I4HCR7</accession>
<dbReference type="Gene3D" id="3.20.20.480">
    <property type="entry name" value="Trimethylamine methyltransferase-like"/>
    <property type="match status" value="1"/>
</dbReference>
<proteinExistence type="inferred from homology"/>